<dbReference type="GO" id="GO:0004777">
    <property type="term" value="F:succinate-semialdehyde dehydrogenase (NAD+) activity"/>
    <property type="evidence" value="ECO:0007669"/>
    <property type="project" value="TreeGrafter"/>
</dbReference>
<comment type="similarity">
    <text evidence="1">Belongs to the aldehyde dehydrogenase family.</text>
</comment>
<gene>
    <name evidence="4" type="ORF">H7F49_00185</name>
</gene>
<dbReference type="InterPro" id="IPR016163">
    <property type="entry name" value="Ald_DH_C"/>
</dbReference>
<feature type="domain" description="Aldehyde dehydrogenase" evidence="3">
    <location>
        <begin position="28"/>
        <end position="476"/>
    </location>
</feature>
<dbReference type="GO" id="GO:0009450">
    <property type="term" value="P:gamma-aminobutyric acid catabolic process"/>
    <property type="evidence" value="ECO:0007669"/>
    <property type="project" value="TreeGrafter"/>
</dbReference>
<keyword evidence="5" id="KW-1185">Reference proteome</keyword>
<accession>A0A7X1F4B8</accession>
<dbReference type="Pfam" id="PF00171">
    <property type="entry name" value="Aldedh"/>
    <property type="match status" value="1"/>
</dbReference>
<dbReference type="Gene3D" id="3.40.605.10">
    <property type="entry name" value="Aldehyde Dehydrogenase, Chain A, domain 1"/>
    <property type="match status" value="1"/>
</dbReference>
<keyword evidence="2" id="KW-0560">Oxidoreductase</keyword>
<dbReference type="AlphaFoldDB" id="A0A7X1F4B8"/>
<sequence length="484" mass="50493">MIQSAYERGAQLGQFIGGAIRDGRGVPYDVIDPATEAVLATVRGASEADVAEALAGAEAGMREWRALSPQQRYRVLLRSAEELRARSAEIARTLSMEQGKTLAEALAEVEGSAETFEFFAAEVLRINGSILPARTAGAWQTVTMRPIGVAACFTPWNFPLLLSARKVAPALAAGCACVLKPAEETIGAPLAMAECLAAAGVPAGAISVLHGDAPRISAEMIAARAVGVVTFTGSTGIGRIVARTAAEALKPCVLELGGHAPVVVLDDVDVEAAATAAVLGKTRNAGQVCTSPTRFFVARPVYNDFVEAFGAKLGAVRIGRGIAEGSQMGALANARRLAAAESLVEDATARGARLVTGGTREGNQGFLFRPTLLADVPADARVLQEEPFCPIALAMPYDSVDEAVARANAVDVGLAGYVMGRDFARAQAVAQRLEVGQVAINNFAVSHVEAPFGGLKESGYGFECSSEAVRTFMSRQYIHHVAAN</sequence>
<dbReference type="EMBL" id="JACLAU010000001">
    <property type="protein sequence ID" value="MBC2650115.1"/>
    <property type="molecule type" value="Genomic_DNA"/>
</dbReference>
<protein>
    <submittedName>
        <fullName evidence="4">Aldehyde dehydrogenase family protein</fullName>
    </submittedName>
</protein>
<evidence type="ECO:0000256" key="1">
    <source>
        <dbReference type="ARBA" id="ARBA00009986"/>
    </source>
</evidence>
<evidence type="ECO:0000259" key="3">
    <source>
        <dbReference type="Pfam" id="PF00171"/>
    </source>
</evidence>
<reference evidence="4 5" key="1">
    <citation type="submission" date="2020-08" db="EMBL/GenBank/DDBJ databases">
        <title>The genome sequence of Novosphingobium flavum 4Y4.</title>
        <authorList>
            <person name="Liu Y."/>
        </authorList>
    </citation>
    <scope>NUCLEOTIDE SEQUENCE [LARGE SCALE GENOMIC DNA]</scope>
    <source>
        <strain evidence="4 5">4Y4</strain>
    </source>
</reference>
<dbReference type="PANTHER" id="PTHR43353:SF5">
    <property type="entry name" value="SUCCINATE-SEMIALDEHYDE DEHYDROGENASE, MITOCHONDRIAL"/>
    <property type="match status" value="1"/>
</dbReference>
<dbReference type="InterPro" id="IPR016161">
    <property type="entry name" value="Ald_DH/histidinol_DH"/>
</dbReference>
<evidence type="ECO:0000256" key="2">
    <source>
        <dbReference type="ARBA" id="ARBA00023002"/>
    </source>
</evidence>
<dbReference type="InterPro" id="IPR015590">
    <property type="entry name" value="Aldehyde_DH_dom"/>
</dbReference>
<evidence type="ECO:0000313" key="4">
    <source>
        <dbReference type="EMBL" id="MBC2650115.1"/>
    </source>
</evidence>
<dbReference type="FunFam" id="3.40.605.10:FF:000007">
    <property type="entry name" value="NAD/NADP-dependent betaine aldehyde dehydrogenase"/>
    <property type="match status" value="1"/>
</dbReference>
<dbReference type="Gene3D" id="3.40.309.10">
    <property type="entry name" value="Aldehyde Dehydrogenase, Chain A, domain 2"/>
    <property type="match status" value="1"/>
</dbReference>
<name>A0A7X1F4B8_9SPHN</name>
<dbReference type="RefSeq" id="WP_185681544.1">
    <property type="nucleotide sequence ID" value="NZ_JACLAU010000001.1"/>
</dbReference>
<dbReference type="InterPro" id="IPR050740">
    <property type="entry name" value="Aldehyde_DH_Superfamily"/>
</dbReference>
<comment type="caution">
    <text evidence="4">The sequence shown here is derived from an EMBL/GenBank/DDBJ whole genome shotgun (WGS) entry which is preliminary data.</text>
</comment>
<organism evidence="4 5">
    <name type="scientific">Novosphingobium aerophilum</name>
    <dbReference type="NCBI Taxonomy" id="2839843"/>
    <lineage>
        <taxon>Bacteria</taxon>
        <taxon>Pseudomonadati</taxon>
        <taxon>Pseudomonadota</taxon>
        <taxon>Alphaproteobacteria</taxon>
        <taxon>Sphingomonadales</taxon>
        <taxon>Sphingomonadaceae</taxon>
        <taxon>Novosphingobium</taxon>
    </lineage>
</organism>
<dbReference type="Proteomes" id="UP000520156">
    <property type="component" value="Unassembled WGS sequence"/>
</dbReference>
<evidence type="ECO:0000313" key="5">
    <source>
        <dbReference type="Proteomes" id="UP000520156"/>
    </source>
</evidence>
<proteinExistence type="inferred from homology"/>
<dbReference type="InterPro" id="IPR016162">
    <property type="entry name" value="Ald_DH_N"/>
</dbReference>
<dbReference type="SUPFAM" id="SSF53720">
    <property type="entry name" value="ALDH-like"/>
    <property type="match status" value="1"/>
</dbReference>
<dbReference type="PANTHER" id="PTHR43353">
    <property type="entry name" value="SUCCINATE-SEMIALDEHYDE DEHYDROGENASE, MITOCHONDRIAL"/>
    <property type="match status" value="1"/>
</dbReference>